<evidence type="ECO:0000259" key="9">
    <source>
        <dbReference type="SMART" id="SM00922"/>
    </source>
</evidence>
<dbReference type="GO" id="GO:0018849">
    <property type="term" value="F:muconate cycloisomerase activity"/>
    <property type="evidence" value="ECO:0007669"/>
    <property type="project" value="InterPro"/>
</dbReference>
<accession>W1N9G6</accession>
<evidence type="ECO:0000256" key="7">
    <source>
        <dbReference type="ARBA" id="ARBA00023235"/>
    </source>
</evidence>
<dbReference type="GO" id="GO:0006518">
    <property type="term" value="P:peptide metabolic process"/>
    <property type="evidence" value="ECO:0007669"/>
    <property type="project" value="UniProtKB-ARBA"/>
</dbReference>
<dbReference type="InterPro" id="IPR013370">
    <property type="entry name" value="Chloromuconate_cycloisomerase"/>
</dbReference>
<dbReference type="eggNOG" id="COG4948">
    <property type="taxonomic scope" value="Bacteria"/>
</dbReference>
<dbReference type="EMBL" id="AVBC01000019">
    <property type="protein sequence ID" value="ERL52149.1"/>
    <property type="molecule type" value="Genomic_DNA"/>
</dbReference>
<dbReference type="InterPro" id="IPR013341">
    <property type="entry name" value="Mandelate_racemase_N_dom"/>
</dbReference>
<dbReference type="SUPFAM" id="SSF51604">
    <property type="entry name" value="Enolase C-terminal domain-like"/>
    <property type="match status" value="1"/>
</dbReference>
<dbReference type="AlphaFoldDB" id="W1N9G6"/>
<dbReference type="OrthoDB" id="103536at2"/>
<dbReference type="Gene3D" id="3.20.20.120">
    <property type="entry name" value="Enolase-like C-terminal domain"/>
    <property type="match status" value="1"/>
</dbReference>
<evidence type="ECO:0000313" key="10">
    <source>
        <dbReference type="EMBL" id="ERL52149.1"/>
    </source>
</evidence>
<keyword evidence="4" id="KW-0479">Metal-binding</keyword>
<dbReference type="GO" id="GO:0018850">
    <property type="term" value="F:chloromuconate cycloisomerase activity"/>
    <property type="evidence" value="ECO:0007669"/>
    <property type="project" value="InterPro"/>
</dbReference>
<dbReference type="KEGG" id="hhu:AR456_17710"/>
<evidence type="ECO:0000256" key="1">
    <source>
        <dbReference type="ARBA" id="ARBA00001936"/>
    </source>
</evidence>
<keyword evidence="5" id="KW-0058">Aromatic hydrocarbons catabolism</keyword>
<dbReference type="PROSITE" id="PS00909">
    <property type="entry name" value="MR_MLE_2"/>
    <property type="match status" value="1"/>
</dbReference>
<dbReference type="GO" id="GO:0009063">
    <property type="term" value="P:amino acid catabolic process"/>
    <property type="evidence" value="ECO:0007669"/>
    <property type="project" value="InterPro"/>
</dbReference>
<dbReference type="Proteomes" id="UP000019113">
    <property type="component" value="Unassembled WGS sequence"/>
</dbReference>
<evidence type="ECO:0000256" key="5">
    <source>
        <dbReference type="ARBA" id="ARBA00022797"/>
    </source>
</evidence>
<comment type="similarity">
    <text evidence="3">Belongs to the mandelate racemase/muconate lactonizing enzyme family.</text>
</comment>
<reference evidence="10 11" key="1">
    <citation type="submission" date="2013-08" db="EMBL/GenBank/DDBJ databases">
        <title>draft genome of Halomonas huanghegensis, strain BJGMM-B45T.</title>
        <authorList>
            <person name="Miao C."/>
            <person name="Wan Y."/>
            <person name="Jin W."/>
        </authorList>
    </citation>
    <scope>NUCLEOTIDE SEQUENCE [LARGE SCALE GENOMIC DNA]</scope>
    <source>
        <strain evidence="10 11">BJGMM-B45</strain>
    </source>
</reference>
<evidence type="ECO:0000313" key="11">
    <source>
        <dbReference type="Proteomes" id="UP000019113"/>
    </source>
</evidence>
<dbReference type="InterPro" id="IPR013342">
    <property type="entry name" value="Mandelate_racemase_C"/>
</dbReference>
<dbReference type="PANTHER" id="PTHR48073:SF2">
    <property type="entry name" value="O-SUCCINYLBENZOATE SYNTHASE"/>
    <property type="match status" value="1"/>
</dbReference>
<dbReference type="Pfam" id="PF13378">
    <property type="entry name" value="MR_MLE_C"/>
    <property type="match status" value="1"/>
</dbReference>
<feature type="domain" description="Mandelate racemase/muconate lactonizing enzyme C-terminal" evidence="9">
    <location>
        <begin position="146"/>
        <end position="244"/>
    </location>
</feature>
<keyword evidence="7" id="KW-0413">Isomerase</keyword>
<organism evidence="10 11">
    <name type="scientific">Halomonas huangheensis</name>
    <dbReference type="NCBI Taxonomy" id="1178482"/>
    <lineage>
        <taxon>Bacteria</taxon>
        <taxon>Pseudomonadati</taxon>
        <taxon>Pseudomonadota</taxon>
        <taxon>Gammaproteobacteria</taxon>
        <taxon>Oceanospirillales</taxon>
        <taxon>Halomonadaceae</taxon>
        <taxon>Halomonas</taxon>
    </lineage>
</organism>
<keyword evidence="6" id="KW-0464">Manganese</keyword>
<dbReference type="InterPro" id="IPR029017">
    <property type="entry name" value="Enolase-like_N"/>
</dbReference>
<dbReference type="PROSITE" id="PS00908">
    <property type="entry name" value="MR_MLE_1"/>
    <property type="match status" value="1"/>
</dbReference>
<dbReference type="SUPFAM" id="SSF54826">
    <property type="entry name" value="Enolase N-terminal domain-like"/>
    <property type="match status" value="1"/>
</dbReference>
<dbReference type="InterPro" id="IPR018110">
    <property type="entry name" value="Mandel_Rmase/mucon_lact_enz_CS"/>
</dbReference>
<dbReference type="InterPro" id="IPR036849">
    <property type="entry name" value="Enolase-like_C_sf"/>
</dbReference>
<evidence type="ECO:0000256" key="2">
    <source>
        <dbReference type="ARBA" id="ARBA00005211"/>
    </source>
</evidence>
<dbReference type="SFLD" id="SFLDS00001">
    <property type="entry name" value="Enolase"/>
    <property type="match status" value="1"/>
</dbReference>
<dbReference type="SFLD" id="SFLDF00009">
    <property type="entry name" value="o-succinylbenzoate_synthase"/>
    <property type="match status" value="1"/>
</dbReference>
<dbReference type="Gene3D" id="3.30.390.10">
    <property type="entry name" value="Enolase-like, N-terminal domain"/>
    <property type="match status" value="1"/>
</dbReference>
<dbReference type="STRING" id="1178482.AR456_17710"/>
<dbReference type="PANTHER" id="PTHR48073">
    <property type="entry name" value="O-SUCCINYLBENZOATE SYNTHASE-RELATED"/>
    <property type="match status" value="1"/>
</dbReference>
<evidence type="ECO:0000256" key="8">
    <source>
        <dbReference type="PIRSR" id="PIRSR613370-1"/>
    </source>
</evidence>
<sequence length="371" mass="39496">MSCLIESIETLLVDLPTIRPHKLSMATMATQTMVIVRLRCADGIEGLGEATTIGGLSYGPESPESMKVNLDTYLAPVLVGEDASNINLLMARLNKVAKGNAIAKSALETALLDAQGKRLGVSVATLLGGDRHSHLPVLWTLASGDTERDIEEAQRLVDERRHRDFKLKIGLRPVAEDLRHVAAIKAALGDDASVRVDVNQAWDENTAVRAIAALQEAGVELIEQPIPAHQHAGMARLSRRFEVAMLADEGVQDSADGLALIKQGFSGAFALKIAKSGGPSGALQLAHLAQAAGIGLYGGTMLEGTIGSVAALHAWATLPAMQWGTEMFGPLLLTDDIVTRPLRFAEFGVELPSGPGLGVELDEDRLREFAR</sequence>
<evidence type="ECO:0000256" key="3">
    <source>
        <dbReference type="ARBA" id="ARBA00008031"/>
    </source>
</evidence>
<dbReference type="Pfam" id="PF02746">
    <property type="entry name" value="MR_MLE_N"/>
    <property type="match status" value="1"/>
</dbReference>
<evidence type="ECO:0000256" key="6">
    <source>
        <dbReference type="ARBA" id="ARBA00023211"/>
    </source>
</evidence>
<keyword evidence="11" id="KW-1185">Reference proteome</keyword>
<dbReference type="InterPro" id="IPR029065">
    <property type="entry name" value="Enolase_C-like"/>
</dbReference>
<comment type="pathway">
    <text evidence="2">Aromatic compound metabolism.</text>
</comment>
<name>W1N9G6_9GAMM</name>
<proteinExistence type="inferred from homology"/>
<comment type="caution">
    <text evidence="10">The sequence shown here is derived from an EMBL/GenBank/DDBJ whole genome shotgun (WGS) entry which is preliminary data.</text>
</comment>
<dbReference type="GO" id="GO:0030145">
    <property type="term" value="F:manganese ion binding"/>
    <property type="evidence" value="ECO:0007669"/>
    <property type="project" value="InterPro"/>
</dbReference>
<dbReference type="GO" id="GO:0016854">
    <property type="term" value="F:racemase and epimerase activity"/>
    <property type="evidence" value="ECO:0007669"/>
    <property type="project" value="UniProtKB-ARBA"/>
</dbReference>
<dbReference type="NCBIfam" id="TIGR02534">
    <property type="entry name" value="mucon_cyclo"/>
    <property type="match status" value="1"/>
</dbReference>
<gene>
    <name evidence="10" type="ORF">BJB45_09290</name>
</gene>
<dbReference type="SFLD" id="SFLDG01258">
    <property type="entry name" value="(chloro)muconate_cycloisomeras"/>
    <property type="match status" value="1"/>
</dbReference>
<evidence type="ECO:0000256" key="4">
    <source>
        <dbReference type="ARBA" id="ARBA00022723"/>
    </source>
</evidence>
<dbReference type="PATRIC" id="fig|1178482.3.peg.1021"/>
<feature type="active site" description="Proton donor" evidence="8">
    <location>
        <position position="326"/>
    </location>
</feature>
<dbReference type="SMART" id="SM00922">
    <property type="entry name" value="MR_MLE"/>
    <property type="match status" value="1"/>
</dbReference>
<dbReference type="CDD" id="cd03318">
    <property type="entry name" value="MLE"/>
    <property type="match status" value="1"/>
</dbReference>
<dbReference type="RefSeq" id="WP_021817981.1">
    <property type="nucleotide sequence ID" value="NZ_AVBC01000019.1"/>
</dbReference>
<protein>
    <recommendedName>
        <fullName evidence="9">Mandelate racemase/muconate lactonizing enzyme C-terminal domain-containing protein</fullName>
    </recommendedName>
</protein>
<comment type="cofactor">
    <cofactor evidence="1">
        <name>Mn(2+)</name>
        <dbReference type="ChEBI" id="CHEBI:29035"/>
    </cofactor>
</comment>
<dbReference type="SFLD" id="SFLDG00180">
    <property type="entry name" value="muconate_cycloisomerase"/>
    <property type="match status" value="1"/>
</dbReference>
<feature type="active site" description="Proton acceptor" evidence="8">
    <location>
        <position position="168"/>
    </location>
</feature>